<dbReference type="EMBL" id="AP027729">
    <property type="protein sequence ID" value="BDZ42858.1"/>
    <property type="molecule type" value="Genomic_DNA"/>
</dbReference>
<dbReference type="Pfam" id="PF01510">
    <property type="entry name" value="Amidase_2"/>
    <property type="match status" value="1"/>
</dbReference>
<dbReference type="PANTHER" id="PTHR11022">
    <property type="entry name" value="PEPTIDOGLYCAN RECOGNITION PROTEIN"/>
    <property type="match status" value="1"/>
</dbReference>
<protein>
    <recommendedName>
        <fullName evidence="2">Peptidoglycan recognition protein family domain-containing protein</fullName>
    </recommendedName>
</protein>
<feature type="domain" description="Peptidoglycan recognition protein family" evidence="2">
    <location>
        <begin position="1"/>
        <end position="121"/>
    </location>
</feature>
<dbReference type="InterPro" id="IPR036505">
    <property type="entry name" value="Amidase/PGRP_sf"/>
</dbReference>
<accession>A0ABM8G485</accession>
<name>A0ABM8G485_9CELL</name>
<keyword evidence="4" id="KW-1185">Reference proteome</keyword>
<evidence type="ECO:0000259" key="2">
    <source>
        <dbReference type="SMART" id="SM00701"/>
    </source>
</evidence>
<evidence type="ECO:0000313" key="4">
    <source>
        <dbReference type="Proteomes" id="UP001321475"/>
    </source>
</evidence>
<dbReference type="CDD" id="cd06583">
    <property type="entry name" value="PGRP"/>
    <property type="match status" value="1"/>
</dbReference>
<dbReference type="PANTHER" id="PTHR11022:SF41">
    <property type="entry name" value="PEPTIDOGLYCAN-RECOGNITION PROTEIN LC-RELATED"/>
    <property type="match status" value="1"/>
</dbReference>
<dbReference type="InterPro" id="IPR015510">
    <property type="entry name" value="PGRP"/>
</dbReference>
<organism evidence="3 4">
    <name type="scientific">Paraoerskovia sediminicola</name>
    <dbReference type="NCBI Taxonomy" id="1138587"/>
    <lineage>
        <taxon>Bacteria</taxon>
        <taxon>Bacillati</taxon>
        <taxon>Actinomycetota</taxon>
        <taxon>Actinomycetes</taxon>
        <taxon>Micrococcales</taxon>
        <taxon>Cellulomonadaceae</taxon>
        <taxon>Paraoerskovia</taxon>
    </lineage>
</organism>
<evidence type="ECO:0000256" key="1">
    <source>
        <dbReference type="ARBA" id="ARBA00007553"/>
    </source>
</evidence>
<gene>
    <name evidence="3" type="ORF">GCM10025865_21570</name>
</gene>
<reference evidence="4" key="1">
    <citation type="journal article" date="2019" name="Int. J. Syst. Evol. Microbiol.">
        <title>The Global Catalogue of Microorganisms (GCM) 10K type strain sequencing project: providing services to taxonomists for standard genome sequencing and annotation.</title>
        <authorList>
            <consortium name="The Broad Institute Genomics Platform"/>
            <consortium name="The Broad Institute Genome Sequencing Center for Infectious Disease"/>
            <person name="Wu L."/>
            <person name="Ma J."/>
        </authorList>
    </citation>
    <scope>NUCLEOTIDE SEQUENCE [LARGE SCALE GENOMIC DNA]</scope>
    <source>
        <strain evidence="4">NBRC 108565</strain>
    </source>
</reference>
<evidence type="ECO:0000313" key="3">
    <source>
        <dbReference type="EMBL" id="BDZ42858.1"/>
    </source>
</evidence>
<comment type="similarity">
    <text evidence="1">Belongs to the N-acetylmuramoyl-L-alanine amidase 2 family.</text>
</comment>
<dbReference type="SMART" id="SM00701">
    <property type="entry name" value="PGRP"/>
    <property type="match status" value="1"/>
</dbReference>
<dbReference type="InterPro" id="IPR002502">
    <property type="entry name" value="Amidase_domain"/>
</dbReference>
<sequence length="588" mass="61425">MYVHHTAGSNSYSTSSSASIVRGIYAYHTGSRGWPDIGYQFLVDKGGKIFQGRRDAIYDLPVGAQAGGYNNQTIGISAIGNYDTVSPPAVMVTSIERVLAWKGYVHGLNATGKTTLITGGSTGSGTRASSGTKVTVNVIQGHRDTNITACPGRYLYAKLSSIRTGTKSRISAAVSKYGAAKPTTAAPTPVKASSSQSPVARWGSSTFSWKPVTGAVKYKVLTRQAGYSSSMPDSRTWTVYKTVSSPRATIKTSTGDTRLIAVRAVDSRGRLGPIKVHSQITRPLSSSDVVRSPSWNLRSDSDAFWDKYYESTSGTGSMRVDDVSQVRQVQIIGQTGPGYGKVAVTIGGTRVGTISFASATPRDAAYLTLGLSKSYSGTVRFSNLDSGKRVRISAVAFPRIAAAASPPAVTGEVVGSSTVAPGGSAVVAATYTKDSALVSWATVTLQQYSGGRWVDAAPIPIRGGAGQVRVSPQVSTSYRVRNYNGSAVSPTFKVVVATTVTGEVVGSSTVAPGGSAVVTATYRKDGAAVPSATVTLQRYSGGRWVDAVPISIRSGAGRATVSPQTTTSYRVRNYNGSAVSSTFKVVVD</sequence>
<proteinExistence type="inferred from homology"/>
<dbReference type="Gene3D" id="3.40.80.10">
    <property type="entry name" value="Peptidoglycan recognition protein-like"/>
    <property type="match status" value="1"/>
</dbReference>
<dbReference type="SUPFAM" id="SSF55846">
    <property type="entry name" value="N-acetylmuramoyl-L-alanine amidase-like"/>
    <property type="match status" value="1"/>
</dbReference>
<dbReference type="Proteomes" id="UP001321475">
    <property type="component" value="Chromosome"/>
</dbReference>
<dbReference type="InterPro" id="IPR006619">
    <property type="entry name" value="PGRP_domain_met/bac"/>
</dbReference>